<sequence length="105" mass="11168">MDFEISVVDDLPCHRCGDTLICAVRVPHSFLREDGVEVRGMRTVGLCPNCAGDNPAARAVVDHFRTGSRLPDIAVPLGEWLSEVLPAQVDDAQLAALRAGGSCPA</sequence>
<reference evidence="1 2" key="1">
    <citation type="journal article" date="2019" name="ACS Chem. Biol.">
        <title>Identification and Mobilization of a Cryptic Antibiotic Biosynthesis Gene Locus from a Human-Pathogenic Nocardia Isolate.</title>
        <authorList>
            <person name="Herisse M."/>
            <person name="Ishida K."/>
            <person name="Porter J.L."/>
            <person name="Howden B."/>
            <person name="Hertweck C."/>
            <person name="Stinear T.P."/>
            <person name="Pidot S.J."/>
        </authorList>
    </citation>
    <scope>NUCLEOTIDE SEQUENCE [LARGE SCALE GENOMIC DNA]</scope>
    <source>
        <strain evidence="1 2">AUSMDU00012717</strain>
    </source>
</reference>
<name>A0A6G9YB26_9NOCA</name>
<dbReference type="AlphaFoldDB" id="A0A6G9YB26"/>
<dbReference type="Pfam" id="PF19817">
    <property type="entry name" value="DUF6300"/>
    <property type="match status" value="1"/>
</dbReference>
<protein>
    <submittedName>
        <fullName evidence="1">Uncharacterized protein</fullName>
    </submittedName>
</protein>
<evidence type="ECO:0000313" key="2">
    <source>
        <dbReference type="Proteomes" id="UP000503540"/>
    </source>
</evidence>
<proteinExistence type="predicted"/>
<accession>A0A6G9YB26</accession>
<dbReference type="RefSeq" id="WP_167473405.1">
    <property type="nucleotide sequence ID" value="NZ_CP046172.1"/>
</dbReference>
<evidence type="ECO:0000313" key="1">
    <source>
        <dbReference type="EMBL" id="QIS10421.1"/>
    </source>
</evidence>
<dbReference type="EMBL" id="CP046172">
    <property type="protein sequence ID" value="QIS10421.1"/>
    <property type="molecule type" value="Genomic_DNA"/>
</dbReference>
<gene>
    <name evidence="1" type="ORF">F5544_12655</name>
</gene>
<keyword evidence="2" id="KW-1185">Reference proteome</keyword>
<organism evidence="1 2">
    <name type="scientific">Nocardia arthritidis</name>
    <dbReference type="NCBI Taxonomy" id="228602"/>
    <lineage>
        <taxon>Bacteria</taxon>
        <taxon>Bacillati</taxon>
        <taxon>Actinomycetota</taxon>
        <taxon>Actinomycetes</taxon>
        <taxon>Mycobacteriales</taxon>
        <taxon>Nocardiaceae</taxon>
        <taxon>Nocardia</taxon>
    </lineage>
</organism>
<dbReference type="InterPro" id="IPR046267">
    <property type="entry name" value="DUF6300"/>
</dbReference>
<dbReference type="KEGG" id="nah:F5544_12655"/>
<dbReference type="Proteomes" id="UP000503540">
    <property type="component" value="Chromosome"/>
</dbReference>